<dbReference type="EMBL" id="VBTY01000051">
    <property type="protein sequence ID" value="MDG3494524.1"/>
    <property type="molecule type" value="Genomic_DNA"/>
</dbReference>
<reference evidence="2" key="1">
    <citation type="submission" date="2019-05" db="EMBL/GenBank/DDBJ databases">
        <title>Whole genome sequencing of Pseudanabaena catenata USMAC16.</title>
        <authorList>
            <person name="Khan Z."/>
            <person name="Omar W.M."/>
            <person name="Convey P."/>
            <person name="Merican F."/>
            <person name="Najimudin N."/>
        </authorList>
    </citation>
    <scope>NUCLEOTIDE SEQUENCE</scope>
    <source>
        <strain evidence="2">USMAC16</strain>
    </source>
</reference>
<organism evidence="2 3">
    <name type="scientific">Pseudanabaena catenata USMAC16</name>
    <dbReference type="NCBI Taxonomy" id="1855837"/>
    <lineage>
        <taxon>Bacteria</taxon>
        <taxon>Bacillati</taxon>
        <taxon>Cyanobacteriota</taxon>
        <taxon>Cyanophyceae</taxon>
        <taxon>Pseudanabaenales</taxon>
        <taxon>Pseudanabaenaceae</taxon>
        <taxon>Pseudanabaena</taxon>
    </lineage>
</organism>
<dbReference type="AlphaFoldDB" id="A0A9X4M7Y7"/>
<accession>A0A9X4M7Y7</accession>
<keyword evidence="3" id="KW-1185">Reference proteome</keyword>
<evidence type="ECO:0000259" key="1">
    <source>
        <dbReference type="Pfam" id="PF13546"/>
    </source>
</evidence>
<dbReference type="Pfam" id="PF13546">
    <property type="entry name" value="DDE_5"/>
    <property type="match status" value="1"/>
</dbReference>
<proteinExistence type="predicted"/>
<name>A0A9X4M7Y7_9CYAN</name>
<evidence type="ECO:0000313" key="3">
    <source>
        <dbReference type="Proteomes" id="UP001152872"/>
    </source>
</evidence>
<feature type="domain" description="Transposase IS701-like DDE" evidence="1">
    <location>
        <begin position="46"/>
        <end position="100"/>
    </location>
</feature>
<evidence type="ECO:0000313" key="2">
    <source>
        <dbReference type="EMBL" id="MDG3494524.1"/>
    </source>
</evidence>
<dbReference type="Proteomes" id="UP001152872">
    <property type="component" value="Unassembled WGS sequence"/>
</dbReference>
<dbReference type="RefSeq" id="WP_009626601.1">
    <property type="nucleotide sequence ID" value="NZ_VBTY01000051.1"/>
</dbReference>
<gene>
    <name evidence="2" type="ORF">FEV09_08120</name>
</gene>
<sequence length="150" mass="16869">MLFSTILVLYGKVNFTNLSRYSQISERSYRQQFQKSFNFIKGNADLIEQAIPATARQIIATDCSFVPKSGKATYGVEHFYNGCAGRAEKGLEISVLAIVDVDAKQGYTLSVQQTPPTNPKSETTRLRLENRQNLNFQISTYCDRINLLSS</sequence>
<protein>
    <submittedName>
        <fullName evidence="2">Transposase</fullName>
    </submittedName>
</protein>
<dbReference type="InterPro" id="IPR038721">
    <property type="entry name" value="IS701-like_DDE_dom"/>
</dbReference>
<comment type="caution">
    <text evidence="2">The sequence shown here is derived from an EMBL/GenBank/DDBJ whole genome shotgun (WGS) entry which is preliminary data.</text>
</comment>